<proteinExistence type="predicted"/>
<gene>
    <name evidence="3" type="ORF">AMD00_01060</name>
</gene>
<dbReference type="SUPFAM" id="SSF53383">
    <property type="entry name" value="PLP-dependent transferases"/>
    <property type="match status" value="1"/>
</dbReference>
<evidence type="ECO:0000259" key="2">
    <source>
        <dbReference type="Pfam" id="PF02347"/>
    </source>
</evidence>
<name>A0A0M0LK88_9BACL</name>
<accession>A0A0M0LK88</accession>
<dbReference type="InterPro" id="IPR049315">
    <property type="entry name" value="GDC-P_N"/>
</dbReference>
<dbReference type="GO" id="GO:0009116">
    <property type="term" value="P:nucleoside metabolic process"/>
    <property type="evidence" value="ECO:0007669"/>
    <property type="project" value="InterPro"/>
</dbReference>
<sequence length="462" mass="51510">MTKKVHPYIPNMVPKVKEEMLKVIGVENSMELYSCIPEELQLQEEMNIPKALTEYELRRHIEGLLKKNISTNDYINFLGAGCWQHFVPAVCDEINQRSEFLTAYAGEPYEDHGRFQSLFEYQSLLAELVDMDVVNVPTFDWGQAAATSIRMAARINGRKKVLIAATVAPERTKIIANYGSPELEFSNIAFDLDTGLMDLDDLKSKISNEVAAIYFENPSYLGFIESQGNEISVIAKEHDVLLVVGVDPISLGVLAPPSHYGADIVCGDLQPLGMHMNYSGGQAGFIATRDEETFINEFPSRLFGIVPTIKEGEYGFGDVAYERTSFAQREKGKESVGTQTALWGITAGVYLSLLGPEGMYELGQTIMQNSQYTVKKLNKIAGIQGSRIVSPFFKEFIVDFNDTGISVQTINEMLLEKKIFGGKDLSKEFPEYGQCALFCVTEVHTKEDMDCLIEALEDIVTK</sequence>
<evidence type="ECO:0000256" key="1">
    <source>
        <dbReference type="ARBA" id="ARBA00023002"/>
    </source>
</evidence>
<dbReference type="NCBIfam" id="NF001696">
    <property type="entry name" value="PRK00451.1"/>
    <property type="match status" value="1"/>
</dbReference>
<keyword evidence="4" id="KW-1185">Reference proteome</keyword>
<keyword evidence="1" id="KW-0560">Oxidoreductase</keyword>
<dbReference type="Proteomes" id="UP000036867">
    <property type="component" value="Unassembled WGS sequence"/>
</dbReference>
<dbReference type="OrthoDB" id="9771867at2"/>
<dbReference type="RefSeq" id="WP_053415251.1">
    <property type="nucleotide sequence ID" value="NZ_LILB01000001.1"/>
</dbReference>
<comment type="caution">
    <text evidence="3">The sequence shown here is derived from an EMBL/GenBank/DDBJ whole genome shotgun (WGS) entry which is preliminary data.</text>
</comment>
<dbReference type="InterPro" id="IPR015424">
    <property type="entry name" value="PyrdxlP-dep_Trfase"/>
</dbReference>
<dbReference type="STRING" id="263475.AMD00_01060"/>
<dbReference type="Pfam" id="PF02347">
    <property type="entry name" value="GDC-P"/>
    <property type="match status" value="1"/>
</dbReference>
<feature type="domain" description="Glycine cleavage system P-protein N-terminal" evidence="2">
    <location>
        <begin position="15"/>
        <end position="455"/>
    </location>
</feature>
<dbReference type="Gene3D" id="3.40.640.10">
    <property type="entry name" value="Type I PLP-dependent aspartate aminotransferase-like (Major domain)"/>
    <property type="match status" value="1"/>
</dbReference>
<dbReference type="GO" id="GO:0004375">
    <property type="term" value="F:glycine dehydrogenase (decarboxylating) activity"/>
    <property type="evidence" value="ECO:0007669"/>
    <property type="project" value="InterPro"/>
</dbReference>
<reference evidence="4" key="1">
    <citation type="submission" date="2015-08" db="EMBL/GenBank/DDBJ databases">
        <title>Fjat-10028 dsm 16317.</title>
        <authorList>
            <person name="Liu B."/>
            <person name="Wang J."/>
            <person name="Zhu Y."/>
            <person name="Liu G."/>
            <person name="Chen Q."/>
            <person name="Chen Z."/>
            <person name="Lan J."/>
            <person name="Che J."/>
            <person name="Ge C."/>
            <person name="Shi H."/>
            <person name="Pan Z."/>
            <person name="Liu X."/>
        </authorList>
    </citation>
    <scope>NUCLEOTIDE SEQUENCE [LARGE SCALE GENOMIC DNA]</scope>
    <source>
        <strain evidence="4">DSM 16317</strain>
    </source>
</reference>
<dbReference type="PANTHER" id="PTHR42806">
    <property type="entry name" value="GLYCINE CLEAVAGE SYSTEM P-PROTEIN"/>
    <property type="match status" value="1"/>
</dbReference>
<dbReference type="InterPro" id="IPR023010">
    <property type="entry name" value="GcvPA"/>
</dbReference>
<dbReference type="AlphaFoldDB" id="A0A0M0LK88"/>
<dbReference type="PATRIC" id="fig|263475.3.peg.523"/>
<dbReference type="Gene3D" id="3.90.1150.10">
    <property type="entry name" value="Aspartate Aminotransferase, domain 1"/>
    <property type="match status" value="1"/>
</dbReference>
<protein>
    <submittedName>
        <fullName evidence="3">Glycine dehydrogenase</fullName>
    </submittedName>
</protein>
<organism evidence="3 4">
    <name type="scientific">Viridibacillus arvi</name>
    <dbReference type="NCBI Taxonomy" id="263475"/>
    <lineage>
        <taxon>Bacteria</taxon>
        <taxon>Bacillati</taxon>
        <taxon>Bacillota</taxon>
        <taxon>Bacilli</taxon>
        <taxon>Bacillales</taxon>
        <taxon>Caryophanaceae</taxon>
        <taxon>Viridibacillus</taxon>
    </lineage>
</organism>
<evidence type="ECO:0000313" key="4">
    <source>
        <dbReference type="Proteomes" id="UP000036867"/>
    </source>
</evidence>
<dbReference type="PANTHER" id="PTHR42806:SF1">
    <property type="entry name" value="GLYCINE DEHYDROGENASE (DECARBOXYLATING)"/>
    <property type="match status" value="1"/>
</dbReference>
<dbReference type="InterPro" id="IPR015422">
    <property type="entry name" value="PyrdxlP-dep_Trfase_small"/>
</dbReference>
<dbReference type="GeneID" id="301134710"/>
<dbReference type="EMBL" id="LILB01000001">
    <property type="protein sequence ID" value="KOO51128.1"/>
    <property type="molecule type" value="Genomic_DNA"/>
</dbReference>
<evidence type="ECO:0000313" key="3">
    <source>
        <dbReference type="EMBL" id="KOO51128.1"/>
    </source>
</evidence>
<dbReference type="InterPro" id="IPR015421">
    <property type="entry name" value="PyrdxlP-dep_Trfase_major"/>
</dbReference>